<keyword evidence="5" id="KW-0812">Transmembrane</keyword>
<dbReference type="PANTHER" id="PTHR45080">
    <property type="entry name" value="CONTACTIN 5"/>
    <property type="match status" value="1"/>
</dbReference>
<dbReference type="InterPro" id="IPR007110">
    <property type="entry name" value="Ig-like_dom"/>
</dbReference>
<reference evidence="7" key="1">
    <citation type="submission" date="2020-07" db="EMBL/GenBank/DDBJ databases">
        <title>The High-quality genome of the commercially important snow crab, Chionoecetes opilio.</title>
        <authorList>
            <person name="Jeong J.-H."/>
            <person name="Ryu S."/>
        </authorList>
    </citation>
    <scope>NUCLEOTIDE SEQUENCE</scope>
    <source>
        <strain evidence="7">MADBK_172401_WGS</strain>
        <tissue evidence="7">Digestive gland</tissue>
    </source>
</reference>
<evidence type="ECO:0000313" key="7">
    <source>
        <dbReference type="EMBL" id="KAG0717009.1"/>
    </source>
</evidence>
<protein>
    <submittedName>
        <fullName evidence="7">Down syndrome cell adhesion molecule</fullName>
    </submittedName>
</protein>
<keyword evidence="8" id="KW-1185">Reference proteome</keyword>
<dbReference type="Pfam" id="PF13927">
    <property type="entry name" value="Ig_3"/>
    <property type="match status" value="1"/>
</dbReference>
<dbReference type="OrthoDB" id="6377417at2759"/>
<dbReference type="InterPro" id="IPR003598">
    <property type="entry name" value="Ig_sub2"/>
</dbReference>
<feature type="transmembrane region" description="Helical" evidence="5">
    <location>
        <begin position="26"/>
        <end position="47"/>
    </location>
</feature>
<dbReference type="GO" id="GO:0030424">
    <property type="term" value="C:axon"/>
    <property type="evidence" value="ECO:0007669"/>
    <property type="project" value="TreeGrafter"/>
</dbReference>
<name>A0A8J4Y673_CHIOP</name>
<keyword evidence="1" id="KW-0732">Signal</keyword>
<keyword evidence="5" id="KW-1133">Transmembrane helix</keyword>
<dbReference type="GO" id="GO:0007156">
    <property type="term" value="P:homophilic cell adhesion via plasma membrane adhesion molecules"/>
    <property type="evidence" value="ECO:0007669"/>
    <property type="project" value="TreeGrafter"/>
</dbReference>
<dbReference type="GO" id="GO:0050808">
    <property type="term" value="P:synapse organization"/>
    <property type="evidence" value="ECO:0007669"/>
    <property type="project" value="TreeGrafter"/>
</dbReference>
<sequence>MSILYKEENKIKTIEREKKERENNPLTSLLLLLPIFSLTLPSSFPFFPSPSPSLPFPSLPFPSLPFPSILPLPFSFPSLLPSLPFPTTFPPSLPTPPLPSFLPFPSPTTFPPSLPTLPFLPSLPFPSPTTFPPPSPSFPFPSPSLPFPTHPFLSLPFLLLLSPFPPPFPYLLPFPSSSPPFPSPRLMVNEPRSSVPPRITDSRSAVTASLRHTVEMPCAAQGFPIPQYLYVTLRQSVTQWHRVKGKVEFPVVQDGRIQQVGGSLLIRQVTASDAGRYVCVVSSSVGSERAHTSLEVWAPLTAHITPQVQTVDVGGRATFNCSPEGFPQDTITWFKVGEGVRDGRERERGERERGERERERGERERREERGERERREREKGVRKGRGRVGGREREREKGERKRSKGGRNGGKKRSKGGREREGQWWEEEERIGGNDRSKGRRERKWKGEREARAG</sequence>
<evidence type="ECO:0000256" key="2">
    <source>
        <dbReference type="ARBA" id="ARBA00023157"/>
    </source>
</evidence>
<feature type="compositionally biased region" description="Basic and acidic residues" evidence="4">
    <location>
        <begin position="340"/>
        <end position="381"/>
    </location>
</feature>
<dbReference type="GO" id="GO:0008046">
    <property type="term" value="F:axon guidance receptor activity"/>
    <property type="evidence" value="ECO:0007669"/>
    <property type="project" value="TreeGrafter"/>
</dbReference>
<evidence type="ECO:0000256" key="1">
    <source>
        <dbReference type="ARBA" id="ARBA00022729"/>
    </source>
</evidence>
<feature type="compositionally biased region" description="Basic residues" evidence="4">
    <location>
        <begin position="400"/>
        <end position="415"/>
    </location>
</feature>
<gene>
    <name evidence="7" type="primary">DSCAM_0</name>
    <name evidence="7" type="ORF">GWK47_000888</name>
</gene>
<dbReference type="FunFam" id="2.60.40.10:FF:000324">
    <property type="entry name" value="Down syndrome cell adhesion molecule, isoform D"/>
    <property type="match status" value="1"/>
</dbReference>
<dbReference type="PANTHER" id="PTHR45080:SF8">
    <property type="entry name" value="IG-LIKE DOMAIN-CONTAINING PROTEIN"/>
    <property type="match status" value="1"/>
</dbReference>
<dbReference type="CDD" id="cd00096">
    <property type="entry name" value="Ig"/>
    <property type="match status" value="1"/>
</dbReference>
<feature type="domain" description="Ig-like" evidence="6">
    <location>
        <begin position="197"/>
        <end position="295"/>
    </location>
</feature>
<dbReference type="InterPro" id="IPR003599">
    <property type="entry name" value="Ig_sub"/>
</dbReference>
<dbReference type="InterPro" id="IPR013783">
    <property type="entry name" value="Ig-like_fold"/>
</dbReference>
<feature type="compositionally biased region" description="Basic and acidic residues" evidence="4">
    <location>
        <begin position="445"/>
        <end position="454"/>
    </location>
</feature>
<accession>A0A8J4Y673</accession>
<dbReference type="PROSITE" id="PS50835">
    <property type="entry name" value="IG_LIKE"/>
    <property type="match status" value="1"/>
</dbReference>
<evidence type="ECO:0000259" key="6">
    <source>
        <dbReference type="PROSITE" id="PS50835"/>
    </source>
</evidence>
<feature type="region of interest" description="Disordered" evidence="4">
    <location>
        <begin position="340"/>
        <end position="454"/>
    </location>
</feature>
<dbReference type="GO" id="GO:0005886">
    <property type="term" value="C:plasma membrane"/>
    <property type="evidence" value="ECO:0007669"/>
    <property type="project" value="TreeGrafter"/>
</dbReference>
<dbReference type="EMBL" id="JACEEZ010018361">
    <property type="protein sequence ID" value="KAG0717009.1"/>
    <property type="molecule type" value="Genomic_DNA"/>
</dbReference>
<dbReference type="SMART" id="SM00408">
    <property type="entry name" value="IGc2"/>
    <property type="match status" value="1"/>
</dbReference>
<keyword evidence="2" id="KW-1015">Disulfide bond</keyword>
<proteinExistence type="predicted"/>
<dbReference type="SMART" id="SM00409">
    <property type="entry name" value="IG"/>
    <property type="match status" value="1"/>
</dbReference>
<dbReference type="InterPro" id="IPR036179">
    <property type="entry name" value="Ig-like_dom_sf"/>
</dbReference>
<evidence type="ECO:0000256" key="3">
    <source>
        <dbReference type="ARBA" id="ARBA00023319"/>
    </source>
</evidence>
<keyword evidence="3" id="KW-0393">Immunoglobulin domain</keyword>
<dbReference type="GO" id="GO:0043025">
    <property type="term" value="C:neuronal cell body"/>
    <property type="evidence" value="ECO:0007669"/>
    <property type="project" value="TreeGrafter"/>
</dbReference>
<dbReference type="SUPFAM" id="SSF48726">
    <property type="entry name" value="Immunoglobulin"/>
    <property type="match status" value="2"/>
</dbReference>
<evidence type="ECO:0000256" key="5">
    <source>
        <dbReference type="SAM" id="Phobius"/>
    </source>
</evidence>
<evidence type="ECO:0000313" key="8">
    <source>
        <dbReference type="Proteomes" id="UP000770661"/>
    </source>
</evidence>
<dbReference type="Proteomes" id="UP000770661">
    <property type="component" value="Unassembled WGS sequence"/>
</dbReference>
<dbReference type="AlphaFoldDB" id="A0A8J4Y673"/>
<dbReference type="Gene3D" id="2.60.40.10">
    <property type="entry name" value="Immunoglobulins"/>
    <property type="match status" value="2"/>
</dbReference>
<evidence type="ECO:0000256" key="4">
    <source>
        <dbReference type="SAM" id="MobiDB-lite"/>
    </source>
</evidence>
<keyword evidence="5" id="KW-0472">Membrane</keyword>
<organism evidence="7 8">
    <name type="scientific">Chionoecetes opilio</name>
    <name type="common">Atlantic snow crab</name>
    <name type="synonym">Cancer opilio</name>
    <dbReference type="NCBI Taxonomy" id="41210"/>
    <lineage>
        <taxon>Eukaryota</taxon>
        <taxon>Metazoa</taxon>
        <taxon>Ecdysozoa</taxon>
        <taxon>Arthropoda</taxon>
        <taxon>Crustacea</taxon>
        <taxon>Multicrustacea</taxon>
        <taxon>Malacostraca</taxon>
        <taxon>Eumalacostraca</taxon>
        <taxon>Eucarida</taxon>
        <taxon>Decapoda</taxon>
        <taxon>Pleocyemata</taxon>
        <taxon>Brachyura</taxon>
        <taxon>Eubrachyura</taxon>
        <taxon>Majoidea</taxon>
        <taxon>Majidae</taxon>
        <taxon>Chionoecetes</taxon>
    </lineage>
</organism>
<dbReference type="InterPro" id="IPR050958">
    <property type="entry name" value="Cell_Adh-Cytoskel_Orgn"/>
</dbReference>
<feature type="compositionally biased region" description="Basic and acidic residues" evidence="4">
    <location>
        <begin position="389"/>
        <end position="399"/>
    </location>
</feature>
<comment type="caution">
    <text evidence="7">The sequence shown here is derived from an EMBL/GenBank/DDBJ whole genome shotgun (WGS) entry which is preliminary data.</text>
</comment>